<dbReference type="STRING" id="1804984.AYM40_11975"/>
<gene>
    <name evidence="6" type="ORF">AYM40_11975</name>
</gene>
<dbReference type="OrthoDB" id="9779457at2"/>
<evidence type="ECO:0000313" key="6">
    <source>
        <dbReference type="EMBL" id="ANB73000.1"/>
    </source>
</evidence>
<evidence type="ECO:0000256" key="2">
    <source>
        <dbReference type="ARBA" id="ARBA00022723"/>
    </source>
</evidence>
<sequence>MGHHNGKGSMTKWALVVDVSLCINCRNCVISTKDEYSGNAFPGYSAPHPPEGLETIRVERHVRGEGSLVDVTYIPKMCNHCDNAPCIKAAGDGAIYKRPDGVVVIDPEKSHGRRDLVAACPYGMIEWNEQEQVPQNWNFDAHLLDAGWKEPRCAQACPTRALRALNMPDTELEEMVKKEHLTVINPEFGTQPRVFYRNLDDALSHLVAGNVCEATGDGRLRNVEGVEIVLRDSAGGDERTTTTDHFGDFRFSGLTEQTSTIELRVRKNGNERIIATRERIGSVNLGTLLC</sequence>
<dbReference type="InterPro" id="IPR017896">
    <property type="entry name" value="4Fe4S_Fe-S-bd"/>
</dbReference>
<protein>
    <submittedName>
        <fullName evidence="6">Oxidoreductase</fullName>
    </submittedName>
</protein>
<dbReference type="Proteomes" id="UP000076852">
    <property type="component" value="Chromosome 1"/>
</dbReference>
<dbReference type="PANTHER" id="PTHR43177">
    <property type="entry name" value="PROTEIN NRFC"/>
    <property type="match status" value="1"/>
</dbReference>
<accession>A0A160FKN0</accession>
<evidence type="ECO:0000256" key="3">
    <source>
        <dbReference type="ARBA" id="ARBA00023004"/>
    </source>
</evidence>
<dbReference type="RefSeq" id="WP_063496410.1">
    <property type="nucleotide sequence ID" value="NZ_CP014578.1"/>
</dbReference>
<dbReference type="GO" id="GO:0046872">
    <property type="term" value="F:metal ion binding"/>
    <property type="evidence" value="ECO:0007669"/>
    <property type="project" value="UniProtKB-KW"/>
</dbReference>
<evidence type="ECO:0000259" key="5">
    <source>
        <dbReference type="Pfam" id="PF13247"/>
    </source>
</evidence>
<keyword evidence="4" id="KW-0411">Iron-sulfur</keyword>
<dbReference type="Gene3D" id="2.60.40.10">
    <property type="entry name" value="Immunoglobulins"/>
    <property type="match status" value="1"/>
</dbReference>
<proteinExistence type="predicted"/>
<evidence type="ECO:0000256" key="4">
    <source>
        <dbReference type="ARBA" id="ARBA00023014"/>
    </source>
</evidence>
<keyword evidence="3" id="KW-0408">Iron</keyword>
<dbReference type="InterPro" id="IPR013783">
    <property type="entry name" value="Ig-like_fold"/>
</dbReference>
<dbReference type="KEGG" id="buz:AYM40_11975"/>
<feature type="domain" description="4Fe-4S ferredoxin-type" evidence="5">
    <location>
        <begin position="69"/>
        <end position="163"/>
    </location>
</feature>
<dbReference type="SUPFAM" id="SSF54862">
    <property type="entry name" value="4Fe-4S ferredoxins"/>
    <property type="match status" value="1"/>
</dbReference>
<dbReference type="GO" id="GO:0051539">
    <property type="term" value="F:4 iron, 4 sulfur cluster binding"/>
    <property type="evidence" value="ECO:0007669"/>
    <property type="project" value="UniProtKB-KW"/>
</dbReference>
<reference evidence="6 7" key="1">
    <citation type="journal article" date="2016" name="Gene">
        <title>PacBio SMRT assembly of a complex multi-replicon genome reveals chlorocatechol degradative operon in a region of genome plasticity.</title>
        <authorList>
            <person name="Ricker N."/>
            <person name="Shen S.Y."/>
            <person name="Goordial J."/>
            <person name="Jin S."/>
            <person name="Fulthorpe R.R."/>
        </authorList>
    </citation>
    <scope>NUCLEOTIDE SEQUENCE [LARGE SCALE GENOMIC DNA]</scope>
    <source>
        <strain evidence="6 7">OLGA172</strain>
    </source>
</reference>
<keyword evidence="1" id="KW-0004">4Fe-4S</keyword>
<dbReference type="InterPro" id="IPR050954">
    <property type="entry name" value="ET_IronSulfur_Cluster-Binding"/>
</dbReference>
<dbReference type="Pfam" id="PF13247">
    <property type="entry name" value="Fer4_11"/>
    <property type="match status" value="1"/>
</dbReference>
<name>A0A160FKN0_9BURK</name>
<dbReference type="PANTHER" id="PTHR43177:SF3">
    <property type="entry name" value="PROTEIN NRFC HOMOLOG"/>
    <property type="match status" value="1"/>
</dbReference>
<dbReference type="EMBL" id="CP014578">
    <property type="protein sequence ID" value="ANB73000.1"/>
    <property type="molecule type" value="Genomic_DNA"/>
</dbReference>
<evidence type="ECO:0000313" key="7">
    <source>
        <dbReference type="Proteomes" id="UP000076852"/>
    </source>
</evidence>
<organism evidence="6 7">
    <name type="scientific">Paraburkholderia phytofirmans OLGA172</name>
    <dbReference type="NCBI Taxonomy" id="1417228"/>
    <lineage>
        <taxon>Bacteria</taxon>
        <taxon>Pseudomonadati</taxon>
        <taxon>Pseudomonadota</taxon>
        <taxon>Betaproteobacteria</taxon>
        <taxon>Burkholderiales</taxon>
        <taxon>Burkholderiaceae</taxon>
        <taxon>Paraburkholderia</taxon>
    </lineage>
</organism>
<evidence type="ECO:0000256" key="1">
    <source>
        <dbReference type="ARBA" id="ARBA00022485"/>
    </source>
</evidence>
<keyword evidence="2" id="KW-0479">Metal-binding</keyword>
<dbReference type="CDD" id="cd10552">
    <property type="entry name" value="TH_beta_N"/>
    <property type="match status" value="1"/>
</dbReference>
<keyword evidence="7" id="KW-1185">Reference proteome</keyword>
<dbReference type="AlphaFoldDB" id="A0A160FKN0"/>
<dbReference type="Gene3D" id="3.30.70.20">
    <property type="match status" value="2"/>
</dbReference>